<dbReference type="Proteomes" id="UP000220034">
    <property type="component" value="Unassembled WGS sequence"/>
</dbReference>
<protein>
    <submittedName>
        <fullName evidence="1">Uncharacterized protein</fullName>
    </submittedName>
</protein>
<organism evidence="1 2">
    <name type="scientific">Pontivivens marinum</name>
    <dbReference type="NCBI Taxonomy" id="1690039"/>
    <lineage>
        <taxon>Bacteria</taxon>
        <taxon>Pseudomonadati</taxon>
        <taxon>Pseudomonadota</taxon>
        <taxon>Alphaproteobacteria</taxon>
        <taxon>Rhodobacterales</taxon>
        <taxon>Paracoccaceae</taxon>
        <taxon>Pontivivens</taxon>
    </lineage>
</organism>
<dbReference type="AlphaFoldDB" id="A0A2C9CX33"/>
<accession>A0A2C9CX33</accession>
<reference evidence="2" key="1">
    <citation type="submission" date="2017-09" db="EMBL/GenBank/DDBJ databases">
        <authorList>
            <person name="Varghese N."/>
            <person name="Submissions S."/>
        </authorList>
    </citation>
    <scope>NUCLEOTIDE SEQUENCE [LARGE SCALE GENOMIC DNA]</scope>
    <source>
        <strain evidence="2">C7</strain>
    </source>
</reference>
<evidence type="ECO:0000313" key="2">
    <source>
        <dbReference type="Proteomes" id="UP000220034"/>
    </source>
</evidence>
<proteinExistence type="predicted"/>
<evidence type="ECO:0000313" key="1">
    <source>
        <dbReference type="EMBL" id="SOH94999.1"/>
    </source>
</evidence>
<dbReference type="SUPFAM" id="SSF75169">
    <property type="entry name" value="DsrEFH-like"/>
    <property type="match status" value="1"/>
</dbReference>
<sequence length="108" mass="11621">MTHLLIVETRTPLDCARLRGVELALDAAADVGAHVTLWLFQDATQLLQLTDQQALAACAAHPRIAVYADAFAMIQRGVDATAHPDVTVAGIDLFTEHLLAGDAKPVWH</sequence>
<keyword evidence="2" id="KW-1185">Reference proteome</keyword>
<gene>
    <name evidence="1" type="ORF">SAMN06273572_10720</name>
</gene>
<dbReference type="EMBL" id="OCTN01000007">
    <property type="protein sequence ID" value="SOH94999.1"/>
    <property type="molecule type" value="Genomic_DNA"/>
</dbReference>
<name>A0A2C9CX33_9RHOB</name>
<dbReference type="RefSeq" id="WP_145996751.1">
    <property type="nucleotide sequence ID" value="NZ_OCTN01000007.1"/>
</dbReference>
<dbReference type="InterPro" id="IPR027396">
    <property type="entry name" value="DsrEFH-like"/>
</dbReference>